<evidence type="ECO:0000256" key="5">
    <source>
        <dbReference type="SAM" id="Phobius"/>
    </source>
</evidence>
<comment type="caution">
    <text evidence="7">The sequence shown here is derived from an EMBL/GenBank/DDBJ whole genome shotgun (WGS) entry which is preliminary data.</text>
</comment>
<dbReference type="RefSeq" id="WP_354221679.1">
    <property type="nucleotide sequence ID" value="NZ_JBEPMX010000017.1"/>
</dbReference>
<protein>
    <submittedName>
        <fullName evidence="7">Uncharacterized membrane protein YkvA (DUF1232 family)</fullName>
    </submittedName>
</protein>
<keyword evidence="4 5" id="KW-0472">Membrane</keyword>
<feature type="domain" description="DUF1232" evidence="6">
    <location>
        <begin position="80"/>
        <end position="114"/>
    </location>
</feature>
<sequence length="142" mass="16581">MNKKNFNPKKLFEDFKTKNEGKIKEYANSPQKLKTLANNAEEKARENSKSLSNALDQIKLLVEFLKAWKNNEYRDVSKQTIVWIIVALLYFVSPLDAYPDFLPLGYVDDIALLGYVYKSIKDDLDKFKAWKYGNNNEFVTKE</sequence>
<dbReference type="Proteomes" id="UP001549167">
    <property type="component" value="Unassembled WGS sequence"/>
</dbReference>
<feature type="transmembrane region" description="Helical" evidence="5">
    <location>
        <begin position="80"/>
        <end position="98"/>
    </location>
</feature>
<evidence type="ECO:0000256" key="1">
    <source>
        <dbReference type="ARBA" id="ARBA00004127"/>
    </source>
</evidence>
<reference evidence="7 8" key="1">
    <citation type="submission" date="2024-06" db="EMBL/GenBank/DDBJ databases">
        <title>Genomic Encyclopedia of Type Strains, Phase IV (KMG-IV): sequencing the most valuable type-strain genomes for metagenomic binning, comparative biology and taxonomic classification.</title>
        <authorList>
            <person name="Goeker M."/>
        </authorList>
    </citation>
    <scope>NUCLEOTIDE SEQUENCE [LARGE SCALE GENOMIC DNA]</scope>
    <source>
        <strain evidence="7 8">DSM 23520</strain>
    </source>
</reference>
<organism evidence="7 8">
    <name type="scientific">Alkalibacillus flavidus</name>
    <dbReference type="NCBI Taxonomy" id="546021"/>
    <lineage>
        <taxon>Bacteria</taxon>
        <taxon>Bacillati</taxon>
        <taxon>Bacillota</taxon>
        <taxon>Bacilli</taxon>
        <taxon>Bacillales</taxon>
        <taxon>Bacillaceae</taxon>
        <taxon>Alkalibacillus</taxon>
    </lineage>
</organism>
<evidence type="ECO:0000256" key="4">
    <source>
        <dbReference type="ARBA" id="ARBA00023136"/>
    </source>
</evidence>
<comment type="subcellular location">
    <subcellularLocation>
        <location evidence="1">Endomembrane system</location>
        <topology evidence="1">Multi-pass membrane protein</topology>
    </subcellularLocation>
</comment>
<dbReference type="EMBL" id="JBEPMX010000017">
    <property type="protein sequence ID" value="MET3684379.1"/>
    <property type="molecule type" value="Genomic_DNA"/>
</dbReference>
<name>A0ABV2KXR9_9BACI</name>
<evidence type="ECO:0000256" key="3">
    <source>
        <dbReference type="ARBA" id="ARBA00022989"/>
    </source>
</evidence>
<keyword evidence="3 5" id="KW-1133">Transmembrane helix</keyword>
<evidence type="ECO:0000256" key="2">
    <source>
        <dbReference type="ARBA" id="ARBA00022692"/>
    </source>
</evidence>
<proteinExistence type="predicted"/>
<evidence type="ECO:0000313" key="8">
    <source>
        <dbReference type="Proteomes" id="UP001549167"/>
    </source>
</evidence>
<keyword evidence="2 5" id="KW-0812">Transmembrane</keyword>
<dbReference type="InterPro" id="IPR010652">
    <property type="entry name" value="DUF1232"/>
</dbReference>
<gene>
    <name evidence="7" type="ORF">ABID56_002506</name>
</gene>
<dbReference type="Pfam" id="PF06803">
    <property type="entry name" value="DUF1232"/>
    <property type="match status" value="1"/>
</dbReference>
<evidence type="ECO:0000313" key="7">
    <source>
        <dbReference type="EMBL" id="MET3684379.1"/>
    </source>
</evidence>
<accession>A0ABV2KXR9</accession>
<keyword evidence="8" id="KW-1185">Reference proteome</keyword>
<evidence type="ECO:0000259" key="6">
    <source>
        <dbReference type="Pfam" id="PF06803"/>
    </source>
</evidence>